<sequence length="98" mass="11383">MATRTIQQSFPQLTQAIAACFPSPSSQHVRHLPNSPSTTGPHLSGQFESLISKLFWEKRNCLPQKYKTLNFRFEEFFVFLKHFERSGYCKRNPSGLEF</sequence>
<keyword evidence="2" id="KW-1185">Reference proteome</keyword>
<gene>
    <name evidence="1" type="ORF">AFUS01_LOCUS43506</name>
</gene>
<name>A0A8J2LHM5_9HEXA</name>
<reference evidence="1" key="1">
    <citation type="submission" date="2021-06" db="EMBL/GenBank/DDBJ databases">
        <authorList>
            <person name="Hodson N. C."/>
            <person name="Mongue J. A."/>
            <person name="Jaron S. K."/>
        </authorList>
    </citation>
    <scope>NUCLEOTIDE SEQUENCE</scope>
</reference>
<dbReference type="Proteomes" id="UP000708208">
    <property type="component" value="Unassembled WGS sequence"/>
</dbReference>
<dbReference type="EMBL" id="CAJVCH010570061">
    <property type="protein sequence ID" value="CAG7833950.1"/>
    <property type="molecule type" value="Genomic_DNA"/>
</dbReference>
<comment type="caution">
    <text evidence="1">The sequence shown here is derived from an EMBL/GenBank/DDBJ whole genome shotgun (WGS) entry which is preliminary data.</text>
</comment>
<evidence type="ECO:0000313" key="1">
    <source>
        <dbReference type="EMBL" id="CAG7833950.1"/>
    </source>
</evidence>
<proteinExistence type="predicted"/>
<protein>
    <submittedName>
        <fullName evidence="1">Uncharacterized protein</fullName>
    </submittedName>
</protein>
<dbReference type="AlphaFoldDB" id="A0A8J2LHM5"/>
<dbReference type="PROSITE" id="PS51257">
    <property type="entry name" value="PROKAR_LIPOPROTEIN"/>
    <property type="match status" value="1"/>
</dbReference>
<evidence type="ECO:0000313" key="2">
    <source>
        <dbReference type="Proteomes" id="UP000708208"/>
    </source>
</evidence>
<accession>A0A8J2LHM5</accession>
<organism evidence="1 2">
    <name type="scientific">Allacma fusca</name>
    <dbReference type="NCBI Taxonomy" id="39272"/>
    <lineage>
        <taxon>Eukaryota</taxon>
        <taxon>Metazoa</taxon>
        <taxon>Ecdysozoa</taxon>
        <taxon>Arthropoda</taxon>
        <taxon>Hexapoda</taxon>
        <taxon>Collembola</taxon>
        <taxon>Symphypleona</taxon>
        <taxon>Sminthuridae</taxon>
        <taxon>Allacma</taxon>
    </lineage>
</organism>